<evidence type="ECO:0000313" key="2">
    <source>
        <dbReference type="Proteomes" id="UP001528411"/>
    </source>
</evidence>
<reference evidence="1 2" key="1">
    <citation type="submission" date="2023-01" db="EMBL/GenBank/DDBJ databases">
        <title>Psychrosphaera sp. nov., isolated from marine algae.</title>
        <authorList>
            <person name="Bayburt H."/>
            <person name="Choi B.J."/>
            <person name="Kim J.M."/>
            <person name="Choi D.G."/>
            <person name="Jeon C.O."/>
        </authorList>
    </citation>
    <scope>NUCLEOTIDE SEQUENCE [LARGE SCALE GENOMIC DNA]</scope>
    <source>
        <strain evidence="1 2">G1-22</strain>
    </source>
</reference>
<protein>
    <submittedName>
        <fullName evidence="1">Uncharacterized protein</fullName>
    </submittedName>
</protein>
<dbReference type="RefSeq" id="WP_272182354.1">
    <property type="nucleotide sequence ID" value="NZ_JAQOMS010000002.1"/>
</dbReference>
<keyword evidence="2" id="KW-1185">Reference proteome</keyword>
<dbReference type="EMBL" id="JAQOMS010000002">
    <property type="protein sequence ID" value="MDC2891350.1"/>
    <property type="molecule type" value="Genomic_DNA"/>
</dbReference>
<evidence type="ECO:0000313" key="1">
    <source>
        <dbReference type="EMBL" id="MDC2891350.1"/>
    </source>
</evidence>
<organism evidence="1 2">
    <name type="scientific">Psychrosphaera algicola</name>
    <dbReference type="NCBI Taxonomy" id="3023714"/>
    <lineage>
        <taxon>Bacteria</taxon>
        <taxon>Pseudomonadati</taxon>
        <taxon>Pseudomonadota</taxon>
        <taxon>Gammaproteobacteria</taxon>
        <taxon>Alteromonadales</taxon>
        <taxon>Pseudoalteromonadaceae</taxon>
        <taxon>Psychrosphaera</taxon>
    </lineage>
</organism>
<proteinExistence type="predicted"/>
<gene>
    <name evidence="1" type="ORF">PN838_24630</name>
</gene>
<dbReference type="Proteomes" id="UP001528411">
    <property type="component" value="Unassembled WGS sequence"/>
</dbReference>
<comment type="caution">
    <text evidence="1">The sequence shown here is derived from an EMBL/GenBank/DDBJ whole genome shotgun (WGS) entry which is preliminary data.</text>
</comment>
<sequence>MKTLELQENIMENFVPLHDDLDSSHLLNRYGFWLAGWKREVSLSPFRRCLLSI</sequence>
<accession>A0ABT5FJH4</accession>
<name>A0ABT5FJH4_9GAMM</name>